<keyword evidence="9" id="KW-1185">Reference proteome</keyword>
<protein>
    <submittedName>
        <fullName evidence="8">SulP family inorganic anion transporter</fullName>
    </submittedName>
</protein>
<feature type="transmembrane region" description="Helical" evidence="6">
    <location>
        <begin position="64"/>
        <end position="83"/>
    </location>
</feature>
<evidence type="ECO:0000313" key="8">
    <source>
        <dbReference type="EMBL" id="WQD77575.1"/>
    </source>
</evidence>
<dbReference type="PROSITE" id="PS50801">
    <property type="entry name" value="STAS"/>
    <property type="match status" value="1"/>
</dbReference>
<organism evidence="8 9">
    <name type="scientific">Paraburkholderia kururiensis</name>
    <dbReference type="NCBI Taxonomy" id="984307"/>
    <lineage>
        <taxon>Bacteria</taxon>
        <taxon>Pseudomonadati</taxon>
        <taxon>Pseudomonadota</taxon>
        <taxon>Betaproteobacteria</taxon>
        <taxon>Burkholderiales</taxon>
        <taxon>Burkholderiaceae</taxon>
        <taxon>Paraburkholderia</taxon>
    </lineage>
</organism>
<comment type="subcellular location">
    <subcellularLocation>
        <location evidence="1">Membrane</location>
        <topology evidence="1">Multi-pass membrane protein</topology>
    </subcellularLocation>
</comment>
<evidence type="ECO:0000256" key="2">
    <source>
        <dbReference type="ARBA" id="ARBA00022692"/>
    </source>
</evidence>
<keyword evidence="4 6" id="KW-0472">Membrane</keyword>
<name>A0ABZ0WJU1_9BURK</name>
<reference evidence="8 9" key="1">
    <citation type="submission" date="2023-12" db="EMBL/GenBank/DDBJ databases">
        <title>Genome sequencing and assembly of bacterial species from a model synthetic community.</title>
        <authorList>
            <person name="Hogle S.L."/>
        </authorList>
    </citation>
    <scope>NUCLEOTIDE SEQUENCE [LARGE SCALE GENOMIC DNA]</scope>
    <source>
        <strain evidence="8 9">HAMBI 2494</strain>
    </source>
</reference>
<dbReference type="Proteomes" id="UP001325479">
    <property type="component" value="Chromosome"/>
</dbReference>
<proteinExistence type="predicted"/>
<evidence type="ECO:0000256" key="1">
    <source>
        <dbReference type="ARBA" id="ARBA00004141"/>
    </source>
</evidence>
<dbReference type="Pfam" id="PF00916">
    <property type="entry name" value="Sulfate_transp"/>
    <property type="match status" value="1"/>
</dbReference>
<feature type="transmembrane region" description="Helical" evidence="6">
    <location>
        <begin position="221"/>
        <end position="239"/>
    </location>
</feature>
<feature type="domain" description="STAS" evidence="7">
    <location>
        <begin position="457"/>
        <end position="573"/>
    </location>
</feature>
<evidence type="ECO:0000256" key="6">
    <source>
        <dbReference type="SAM" id="Phobius"/>
    </source>
</evidence>
<dbReference type="Pfam" id="PF01740">
    <property type="entry name" value="STAS"/>
    <property type="match status" value="1"/>
</dbReference>
<evidence type="ECO:0000313" key="9">
    <source>
        <dbReference type="Proteomes" id="UP001325479"/>
    </source>
</evidence>
<dbReference type="InterPro" id="IPR036513">
    <property type="entry name" value="STAS_dom_sf"/>
</dbReference>
<feature type="transmembrane region" description="Helical" evidence="6">
    <location>
        <begin position="37"/>
        <end position="58"/>
    </location>
</feature>
<evidence type="ECO:0000259" key="7">
    <source>
        <dbReference type="PROSITE" id="PS50801"/>
    </source>
</evidence>
<dbReference type="SUPFAM" id="SSF52091">
    <property type="entry name" value="SpoIIaa-like"/>
    <property type="match status" value="1"/>
</dbReference>
<dbReference type="PANTHER" id="PTHR11814">
    <property type="entry name" value="SULFATE TRANSPORTER"/>
    <property type="match status" value="1"/>
</dbReference>
<dbReference type="InterPro" id="IPR001902">
    <property type="entry name" value="SLC26A/SulP_fam"/>
</dbReference>
<keyword evidence="2 6" id="KW-0812">Transmembrane</keyword>
<feature type="transmembrane region" description="Helical" evidence="6">
    <location>
        <begin position="403"/>
        <end position="433"/>
    </location>
</feature>
<dbReference type="RefSeq" id="WP_114811538.1">
    <property type="nucleotide sequence ID" value="NZ_CP139965.1"/>
</dbReference>
<sequence length="606" mass="63491">MPRSEPPLPSGAARSASRLDRWVPGVAMLRGYQRAWFAKDLFAGLALTAVLIPVGMSYAEASGLPVMAGLYATIAALVGYAVFGPSRILVLGPDSALAALIAATVLPLAHGDAGHTVALAAMLAVMAGAVCVLFGLLRFGFVSDLLSQPIRYGYLNGIAVTLAASQLPRLLGLDGGSHTFAGSLLHVVHGVADGEANVAAAAIGVSCIVAIMVLRRVAPSLPGMLLVCAAAALAGWWLHDERRLPLAVIGALPSVGGRPQWPALTLAEIGGLAGGAIAIALVSFADISVLSRAFAPRTDTEANRNQELIALGAANLLAGLFQGCPVSSSSSRTPVAQAAGAQTQVTGLVAAACMAALLLAAPALLAHMPYSALAAIVICASVGIVEIRNVARLFRTRRSEFAVSMLCFAGVVLLGVIQGIFLSVGLALLSFVWRAWHPYDAVLGRVTGMRGYHDVSRHPEAQQLPGLVLFRWDAPLFFANANIFADHLRRAIAGSPTKVEWAIVAAEPITDIDVTAADVLDALRDELEAEGIRLCFAEMKGPVKDWLRAYGMFGRFGSRTPFFATVSEAVEHCLAARRRHGEQTKRTKGNPEQPAAGGQDERRARP</sequence>
<evidence type="ECO:0000256" key="3">
    <source>
        <dbReference type="ARBA" id="ARBA00022989"/>
    </source>
</evidence>
<keyword evidence="3 6" id="KW-1133">Transmembrane helix</keyword>
<dbReference type="InterPro" id="IPR011547">
    <property type="entry name" value="SLC26A/SulP_dom"/>
</dbReference>
<feature type="transmembrane region" description="Helical" evidence="6">
    <location>
        <begin position="116"/>
        <end position="141"/>
    </location>
</feature>
<dbReference type="CDD" id="cd07042">
    <property type="entry name" value="STAS_SulP_like_sulfate_transporter"/>
    <property type="match status" value="1"/>
</dbReference>
<feature type="transmembrane region" description="Helical" evidence="6">
    <location>
        <begin position="345"/>
        <end position="366"/>
    </location>
</feature>
<feature type="region of interest" description="Disordered" evidence="5">
    <location>
        <begin position="578"/>
        <end position="606"/>
    </location>
</feature>
<dbReference type="EMBL" id="CP139965">
    <property type="protein sequence ID" value="WQD77575.1"/>
    <property type="molecule type" value="Genomic_DNA"/>
</dbReference>
<evidence type="ECO:0000256" key="5">
    <source>
        <dbReference type="SAM" id="MobiDB-lite"/>
    </source>
</evidence>
<evidence type="ECO:0000256" key="4">
    <source>
        <dbReference type="ARBA" id="ARBA00023136"/>
    </source>
</evidence>
<dbReference type="Gene3D" id="3.30.750.24">
    <property type="entry name" value="STAS domain"/>
    <property type="match status" value="1"/>
</dbReference>
<accession>A0ABZ0WJU1</accession>
<feature type="transmembrane region" description="Helical" evidence="6">
    <location>
        <begin position="372"/>
        <end position="391"/>
    </location>
</feature>
<dbReference type="InterPro" id="IPR002645">
    <property type="entry name" value="STAS_dom"/>
</dbReference>
<gene>
    <name evidence="8" type="ORF">U0042_26595</name>
</gene>
<feature type="transmembrane region" description="Helical" evidence="6">
    <location>
        <begin position="90"/>
        <end position="110"/>
    </location>
</feature>
<feature type="transmembrane region" description="Helical" evidence="6">
    <location>
        <begin position="259"/>
        <end position="282"/>
    </location>
</feature>